<organism evidence="4">
    <name type="scientific">marine metagenome</name>
    <dbReference type="NCBI Taxonomy" id="408172"/>
    <lineage>
        <taxon>unclassified sequences</taxon>
        <taxon>metagenomes</taxon>
        <taxon>ecological metagenomes</taxon>
    </lineage>
</organism>
<dbReference type="InterPro" id="IPR009061">
    <property type="entry name" value="DNA-bd_dom_put_sf"/>
</dbReference>
<dbReference type="Pfam" id="PF04760">
    <property type="entry name" value="IF2_N"/>
    <property type="match status" value="1"/>
</dbReference>
<dbReference type="EMBL" id="UINC01210073">
    <property type="protein sequence ID" value="SVE33374.1"/>
    <property type="molecule type" value="Genomic_DNA"/>
</dbReference>
<feature type="compositionally biased region" description="Polar residues" evidence="1">
    <location>
        <begin position="69"/>
        <end position="85"/>
    </location>
</feature>
<dbReference type="AlphaFoldDB" id="A0A383CMN1"/>
<feature type="region of interest" description="Disordered" evidence="1">
    <location>
        <begin position="55"/>
        <end position="158"/>
    </location>
</feature>
<dbReference type="Gene3D" id="3.30.56.50">
    <property type="entry name" value="Putative DNA-binding domain, N-terminal subdomain of bacterial translation initiation factor IF2"/>
    <property type="match status" value="1"/>
</dbReference>
<feature type="non-terminal residue" evidence="4">
    <location>
        <position position="158"/>
    </location>
</feature>
<protein>
    <recommendedName>
        <fullName evidence="5">Translation initiation factor IF-2 N-terminal domain-containing protein</fullName>
    </recommendedName>
</protein>
<dbReference type="InterPro" id="IPR013575">
    <property type="entry name" value="IF2_assoc_dom_bac"/>
</dbReference>
<feature type="domain" description="Translation initiation factor IF-2 N-terminal" evidence="2">
    <location>
        <begin position="6"/>
        <end position="50"/>
    </location>
</feature>
<accession>A0A383CMN1</accession>
<sequence length="158" mass="17295">MPVVPIKKLAEQIGIPPEKLLQQLSAAGVSSKDAEGVLDDDERSTLLAYLRGGKAVTPAPKPQEKVTLNRRTTTAVKQSSRTGGSRTVHVEVKKRRTYVRRGELQRQQEEAEQAAREAEEARAREEQAQVEAEEKAKQEAAAAAEAEAQVQREAEEAA</sequence>
<feature type="domain" description="Initiation factor 2 associated" evidence="3">
    <location>
        <begin position="64"/>
        <end position="101"/>
    </location>
</feature>
<gene>
    <name evidence="4" type="ORF">METZ01_LOCUS486228</name>
</gene>
<evidence type="ECO:0000259" key="2">
    <source>
        <dbReference type="Pfam" id="PF04760"/>
    </source>
</evidence>
<reference evidence="4" key="1">
    <citation type="submission" date="2018-05" db="EMBL/GenBank/DDBJ databases">
        <authorList>
            <person name="Lanie J.A."/>
            <person name="Ng W.-L."/>
            <person name="Kazmierczak K.M."/>
            <person name="Andrzejewski T.M."/>
            <person name="Davidsen T.M."/>
            <person name="Wayne K.J."/>
            <person name="Tettelin H."/>
            <person name="Glass J.I."/>
            <person name="Rusch D."/>
            <person name="Podicherti R."/>
            <person name="Tsui H.-C.T."/>
            <person name="Winkler M.E."/>
        </authorList>
    </citation>
    <scope>NUCLEOTIDE SEQUENCE</scope>
</reference>
<dbReference type="InterPro" id="IPR006847">
    <property type="entry name" value="IF2_N"/>
</dbReference>
<feature type="compositionally biased region" description="Low complexity" evidence="1">
    <location>
        <begin position="139"/>
        <end position="149"/>
    </location>
</feature>
<evidence type="ECO:0000256" key="1">
    <source>
        <dbReference type="SAM" id="MobiDB-lite"/>
    </source>
</evidence>
<proteinExistence type="predicted"/>
<evidence type="ECO:0000259" key="3">
    <source>
        <dbReference type="Pfam" id="PF08364"/>
    </source>
</evidence>
<dbReference type="Pfam" id="PF08364">
    <property type="entry name" value="IF2_assoc"/>
    <property type="match status" value="1"/>
</dbReference>
<evidence type="ECO:0008006" key="5">
    <source>
        <dbReference type="Google" id="ProtNLM"/>
    </source>
</evidence>
<feature type="compositionally biased region" description="Basic and acidic residues" evidence="1">
    <location>
        <begin position="100"/>
        <end position="138"/>
    </location>
</feature>
<dbReference type="SUPFAM" id="SSF46955">
    <property type="entry name" value="Putative DNA-binding domain"/>
    <property type="match status" value="1"/>
</dbReference>
<name>A0A383CMN1_9ZZZZ</name>
<evidence type="ECO:0000313" key="4">
    <source>
        <dbReference type="EMBL" id="SVE33374.1"/>
    </source>
</evidence>